<keyword evidence="1" id="KW-0732">Signal</keyword>
<dbReference type="EMBL" id="AP024329">
    <property type="protein sequence ID" value="BCQ32879.1"/>
    <property type="molecule type" value="Genomic_DNA"/>
</dbReference>
<organism evidence="2 3">
    <name type="scientific">Erwinia rhapontici</name>
    <name type="common">Pectobacterium rhapontici</name>
    <dbReference type="NCBI Taxonomy" id="55212"/>
    <lineage>
        <taxon>Bacteria</taxon>
        <taxon>Pseudomonadati</taxon>
        <taxon>Pseudomonadota</taxon>
        <taxon>Gammaproteobacteria</taxon>
        <taxon>Enterobacterales</taxon>
        <taxon>Erwiniaceae</taxon>
        <taxon>Erwinia</taxon>
    </lineage>
</organism>
<sequence>MIRQGGWTVKSLLLFLLVLLSGCDNASTPVTRTVKVWLGDSIEPMQAALGKDLTRDCDDTMCWYNFTKPSKSGNTLNLILGGDRSFTINGVFSFSAPVYKENHDRFDEINIYPLGLPEDSLLADSRVWFYQLVGRLQAAGWQRFITQNEPRLPGSEVANAMRIEQVMTASSLSTPFNDPSSHLNNAQWLALPFLADWYFYRGNEYLTLSAQRENSKTAPAERGTYLFTLAFRSEEQTYQDYFKYEDRHRWKTLLPALLKKMATQRAQQEARLRAAGIRIDENYRDPVIRALSVP</sequence>
<dbReference type="Proteomes" id="UP000677515">
    <property type="component" value="Chromosome"/>
</dbReference>
<evidence type="ECO:0000313" key="3">
    <source>
        <dbReference type="Proteomes" id="UP000677515"/>
    </source>
</evidence>
<reference evidence="2 3" key="1">
    <citation type="submission" date="2021-01" db="EMBL/GenBank/DDBJ databases">
        <title>Complete genome sequence of Erwinia rhapontici MAFF 311153.</title>
        <authorList>
            <person name="Morohoshi T."/>
            <person name="Someya N."/>
        </authorList>
    </citation>
    <scope>NUCLEOTIDE SEQUENCE [LARGE SCALE GENOMIC DNA]</scope>
    <source>
        <strain evidence="2 3">MAFF 311153</strain>
    </source>
</reference>
<proteinExistence type="predicted"/>
<feature type="signal peptide" evidence="1">
    <location>
        <begin position="1"/>
        <end position="26"/>
    </location>
</feature>
<keyword evidence="3" id="KW-1185">Reference proteome</keyword>
<accession>A0ABM7MVB6</accession>
<feature type="chain" id="PRO_5045750300" description="Lipoprotein" evidence="1">
    <location>
        <begin position="27"/>
        <end position="294"/>
    </location>
</feature>
<evidence type="ECO:0008006" key="4">
    <source>
        <dbReference type="Google" id="ProtNLM"/>
    </source>
</evidence>
<evidence type="ECO:0000313" key="2">
    <source>
        <dbReference type="EMBL" id="BCQ32879.1"/>
    </source>
</evidence>
<evidence type="ECO:0000256" key="1">
    <source>
        <dbReference type="SAM" id="SignalP"/>
    </source>
</evidence>
<protein>
    <recommendedName>
        <fullName evidence="4">Lipoprotein</fullName>
    </recommendedName>
</protein>
<name>A0ABM7MVB6_ERWRD</name>
<gene>
    <name evidence="2" type="ORF">ERHA53_02220</name>
</gene>